<feature type="transmembrane region" description="Helical" evidence="10">
    <location>
        <begin position="109"/>
        <end position="128"/>
    </location>
</feature>
<evidence type="ECO:0000256" key="10">
    <source>
        <dbReference type="SAM" id="Phobius"/>
    </source>
</evidence>
<evidence type="ECO:0000256" key="9">
    <source>
        <dbReference type="SAM" id="MobiDB-lite"/>
    </source>
</evidence>
<feature type="transmembrane region" description="Helical" evidence="10">
    <location>
        <begin position="78"/>
        <end position="97"/>
    </location>
</feature>
<feature type="region of interest" description="Disordered" evidence="9">
    <location>
        <begin position="355"/>
        <end position="456"/>
    </location>
</feature>
<dbReference type="PANTHER" id="PTHR21290">
    <property type="entry name" value="SPHINGOMYELIN SYNTHETASE"/>
    <property type="match status" value="1"/>
</dbReference>
<feature type="region of interest" description="Disordered" evidence="9">
    <location>
        <begin position="281"/>
        <end position="312"/>
    </location>
</feature>
<evidence type="ECO:0000313" key="12">
    <source>
        <dbReference type="EMBL" id="KAK9917264.1"/>
    </source>
</evidence>
<dbReference type="Pfam" id="PF14360">
    <property type="entry name" value="PAP2_C"/>
    <property type="match status" value="1"/>
</dbReference>
<protein>
    <recommendedName>
        <fullName evidence="11">Sphingomyelin synthase-like domain-containing protein</fullName>
    </recommendedName>
</protein>
<evidence type="ECO:0000256" key="3">
    <source>
        <dbReference type="ARBA" id="ARBA00022679"/>
    </source>
</evidence>
<sequence length="456" mass="49812">MSPCWRAACDLWRKIRLEFVVELPLLKERWKTIVLGALFQYVHAMATQLAHRMHRPMVQPLHDVGFDLLPELGKSNEWVSELIFTSLFVSFVLWTFSPFVFPKKRFYTAVLYSRILCVLVVCQTLRILSFTVTQLPASNYHCREGQASAIREMPEHWWGHVAVDLQRQATHGCGDLIFSSHTTFALVGALTYSEYGTHFATKVIVWLAVAVLSVLIVASRKHYSVDVLIAWYVVPLVFWTLHRRWTTKRNINEGIFLGDGAYLGNPDSVVELQDIVIEGDGQPGSVLQKEDANGKPGQGMKGHGSHSPPNGKVGTVIGIIANGFSGMQHNGANAHTMNGMHNGYAPQGLLANMLQGKGGSAAGSPPGTPPNGRSGSVGSAADEGSSVRKSSPLSSMRTRLTAAAEVYSGKDNYQPMLRDEDAEWSTRGVLDSRSSSGGASQNGQNCSVSSPLCRTS</sequence>
<evidence type="ECO:0000259" key="11">
    <source>
        <dbReference type="Pfam" id="PF14360"/>
    </source>
</evidence>
<reference evidence="12 13" key="1">
    <citation type="journal article" date="2024" name="Nat. Commun.">
        <title>Phylogenomics reveals the evolutionary origins of lichenization in chlorophyte algae.</title>
        <authorList>
            <person name="Puginier C."/>
            <person name="Libourel C."/>
            <person name="Otte J."/>
            <person name="Skaloud P."/>
            <person name="Haon M."/>
            <person name="Grisel S."/>
            <person name="Petersen M."/>
            <person name="Berrin J.G."/>
            <person name="Delaux P.M."/>
            <person name="Dal Grande F."/>
            <person name="Keller J."/>
        </authorList>
    </citation>
    <scope>NUCLEOTIDE SEQUENCE [LARGE SCALE GENOMIC DNA]</scope>
    <source>
        <strain evidence="12 13">SAG 216-7</strain>
    </source>
</reference>
<feature type="domain" description="Sphingomyelin synthase-like" evidence="11">
    <location>
        <begin position="172"/>
        <end position="242"/>
    </location>
</feature>
<name>A0ABR2Z031_9CHLO</name>
<comment type="caution">
    <text evidence="12">The sequence shown here is derived from an EMBL/GenBank/DDBJ whole genome shotgun (WGS) entry which is preliminary data.</text>
</comment>
<dbReference type="Proteomes" id="UP001491310">
    <property type="component" value="Unassembled WGS sequence"/>
</dbReference>
<dbReference type="PANTHER" id="PTHR21290:SF62">
    <property type="entry name" value="PHOSPHATIDYLINOSITOL:CERAMIDE INOSITOLPHOSPHOTRANSFERASE 1-RELATED"/>
    <property type="match status" value="1"/>
</dbReference>
<feature type="transmembrane region" description="Helical" evidence="10">
    <location>
        <begin position="199"/>
        <end position="218"/>
    </location>
</feature>
<evidence type="ECO:0000256" key="2">
    <source>
        <dbReference type="ARBA" id="ARBA00005441"/>
    </source>
</evidence>
<evidence type="ECO:0000256" key="1">
    <source>
        <dbReference type="ARBA" id="ARBA00004141"/>
    </source>
</evidence>
<dbReference type="EMBL" id="JALJOT010000002">
    <property type="protein sequence ID" value="KAK9917264.1"/>
    <property type="molecule type" value="Genomic_DNA"/>
</dbReference>
<feature type="compositionally biased region" description="Polar residues" evidence="9">
    <location>
        <begin position="387"/>
        <end position="398"/>
    </location>
</feature>
<keyword evidence="5" id="KW-0746">Sphingolipid metabolism</keyword>
<keyword evidence="4 10" id="KW-0812">Transmembrane</keyword>
<evidence type="ECO:0000313" key="13">
    <source>
        <dbReference type="Proteomes" id="UP001491310"/>
    </source>
</evidence>
<keyword evidence="3" id="KW-0808">Transferase</keyword>
<accession>A0ABR2Z031</accession>
<feature type="transmembrane region" description="Helical" evidence="10">
    <location>
        <begin position="225"/>
        <end position="242"/>
    </location>
</feature>
<dbReference type="CDD" id="cd01610">
    <property type="entry name" value="PAP2_like"/>
    <property type="match status" value="1"/>
</dbReference>
<evidence type="ECO:0000256" key="8">
    <source>
        <dbReference type="ARBA" id="ARBA00023136"/>
    </source>
</evidence>
<feature type="compositionally biased region" description="Low complexity" evidence="9">
    <location>
        <begin position="432"/>
        <end position="447"/>
    </location>
</feature>
<dbReference type="InterPro" id="IPR045221">
    <property type="entry name" value="Sphingomyelin_synth-like"/>
</dbReference>
<comment type="subcellular location">
    <subcellularLocation>
        <location evidence="1">Membrane</location>
        <topology evidence="1">Multi-pass membrane protein</topology>
    </subcellularLocation>
</comment>
<keyword evidence="8 10" id="KW-0472">Membrane</keyword>
<gene>
    <name evidence="12" type="ORF">WJX75_002507</name>
</gene>
<proteinExistence type="inferred from homology"/>
<organism evidence="12 13">
    <name type="scientific">Coccomyxa subellipsoidea</name>
    <dbReference type="NCBI Taxonomy" id="248742"/>
    <lineage>
        <taxon>Eukaryota</taxon>
        <taxon>Viridiplantae</taxon>
        <taxon>Chlorophyta</taxon>
        <taxon>core chlorophytes</taxon>
        <taxon>Trebouxiophyceae</taxon>
        <taxon>Trebouxiophyceae incertae sedis</taxon>
        <taxon>Coccomyxaceae</taxon>
        <taxon>Coccomyxa</taxon>
    </lineage>
</organism>
<dbReference type="InterPro" id="IPR025749">
    <property type="entry name" value="Sphingomyelin_synth-like_dom"/>
</dbReference>
<keyword evidence="7" id="KW-0443">Lipid metabolism</keyword>
<evidence type="ECO:0000256" key="5">
    <source>
        <dbReference type="ARBA" id="ARBA00022919"/>
    </source>
</evidence>
<keyword evidence="6 10" id="KW-1133">Transmembrane helix</keyword>
<evidence type="ECO:0000256" key="4">
    <source>
        <dbReference type="ARBA" id="ARBA00022692"/>
    </source>
</evidence>
<evidence type="ECO:0000256" key="6">
    <source>
        <dbReference type="ARBA" id="ARBA00022989"/>
    </source>
</evidence>
<keyword evidence="13" id="KW-1185">Reference proteome</keyword>
<comment type="similarity">
    <text evidence="2">Belongs to the sphingomyelin synthase family.</text>
</comment>
<evidence type="ECO:0000256" key="7">
    <source>
        <dbReference type="ARBA" id="ARBA00023098"/>
    </source>
</evidence>